<dbReference type="PANTHER" id="PTHR32294">
    <property type="entry name" value="DNA POLYMERASE III SUBUNIT ALPHA"/>
    <property type="match status" value="1"/>
</dbReference>
<dbReference type="InterPro" id="IPR004805">
    <property type="entry name" value="DnaE2/DnaE/PolC"/>
</dbReference>
<protein>
    <recommendedName>
        <fullName evidence="2">Error-prone DNA polymerase</fullName>
    </recommendedName>
</protein>
<evidence type="ECO:0000313" key="6">
    <source>
        <dbReference type="Proteomes" id="UP001626536"/>
    </source>
</evidence>
<gene>
    <name evidence="5" type="ORF">RZS28_10600</name>
</gene>
<feature type="domain" description="OB" evidence="3">
    <location>
        <begin position="207"/>
        <end position="281"/>
    </location>
</feature>
<dbReference type="RefSeq" id="WP_407337727.1">
    <property type="nucleotide sequence ID" value="NZ_CP136862.1"/>
</dbReference>
<organism evidence="5 6">
    <name type="scientific">Methylocapsa polymorpha</name>
    <dbReference type="NCBI Taxonomy" id="3080828"/>
    <lineage>
        <taxon>Bacteria</taxon>
        <taxon>Pseudomonadati</taxon>
        <taxon>Pseudomonadota</taxon>
        <taxon>Alphaproteobacteria</taxon>
        <taxon>Hyphomicrobiales</taxon>
        <taxon>Beijerinckiaceae</taxon>
        <taxon>Methylocapsa</taxon>
    </lineage>
</organism>
<accession>A0ABZ0HNE6</accession>
<evidence type="ECO:0000256" key="1">
    <source>
        <dbReference type="ARBA" id="ARBA00007391"/>
    </source>
</evidence>
<evidence type="ECO:0000259" key="4">
    <source>
        <dbReference type="Pfam" id="PF14579"/>
    </source>
</evidence>
<dbReference type="PANTHER" id="PTHR32294:SF4">
    <property type="entry name" value="ERROR-PRONE DNA POLYMERASE"/>
    <property type="match status" value="1"/>
</dbReference>
<dbReference type="CDD" id="cd04485">
    <property type="entry name" value="DnaE_OBF"/>
    <property type="match status" value="1"/>
</dbReference>
<evidence type="ECO:0000256" key="2">
    <source>
        <dbReference type="ARBA" id="ARBA00017273"/>
    </source>
</evidence>
<sequence length="352" mass="39340">MGFYAPAQIVRDAREHGVPVEEVDVNFSDWDSKLERQPVKQRLHPRHASMQDEIFSTHRVWLGFRQIKGLCEADMRRLTALRAQGYDSIRDLWLRAGLSPGALETLARADAFRSLGLDRRAALWAVRGLNRAGDKDDLPLLKDLSWRALEPDAALPPMPLGEHVVEDYRYLSLSLKAHPVAFLRDRLAQKKILRAEELSNHPPGGRVTVAGVVLVRQRPGSANGVIFLTLEDETGIANAIVWPRVFEALRPIVIGARFIAVTGRLQNEANVIHIVVERAENLTFLLSLLSNPGVKETFARADAVRRPHLRAALREPEKFAQPGLFAEGETPTQRAGSAADIQRILPKGRNFQ</sequence>
<evidence type="ECO:0000259" key="3">
    <source>
        <dbReference type="Pfam" id="PF01336"/>
    </source>
</evidence>
<dbReference type="Proteomes" id="UP001626536">
    <property type="component" value="Chromosome"/>
</dbReference>
<dbReference type="InterPro" id="IPR029460">
    <property type="entry name" value="DNAPol_HHH"/>
</dbReference>
<comment type="similarity">
    <text evidence="1">Belongs to the DNA polymerase type-C family. DnaE2 subfamily.</text>
</comment>
<name>A0ABZ0HNE6_9HYPH</name>
<proteinExistence type="inferred from homology"/>
<keyword evidence="6" id="KW-1185">Reference proteome</keyword>
<dbReference type="InterPro" id="IPR004365">
    <property type="entry name" value="NA-bd_OB_tRNA"/>
</dbReference>
<feature type="domain" description="DNA polymerase helix-hairpin-helix motif" evidence="4">
    <location>
        <begin position="17"/>
        <end position="121"/>
    </location>
</feature>
<dbReference type="Pfam" id="PF01336">
    <property type="entry name" value="tRNA_anti-codon"/>
    <property type="match status" value="1"/>
</dbReference>
<reference evidence="5 6" key="1">
    <citation type="submission" date="2023-10" db="EMBL/GenBank/DDBJ databases">
        <title>Novel methanotroph of the genus Methylocapsa from a subarctic wetland.</title>
        <authorList>
            <person name="Belova S.E."/>
            <person name="Oshkin I.Y."/>
            <person name="Miroshnikov K."/>
            <person name="Dedysh S.N."/>
        </authorList>
    </citation>
    <scope>NUCLEOTIDE SEQUENCE [LARGE SCALE GENOMIC DNA]</scope>
    <source>
        <strain evidence="5 6">RX1</strain>
    </source>
</reference>
<dbReference type="Pfam" id="PF14579">
    <property type="entry name" value="HHH_6"/>
    <property type="match status" value="1"/>
</dbReference>
<dbReference type="EMBL" id="CP136862">
    <property type="protein sequence ID" value="WOJ88292.1"/>
    <property type="molecule type" value="Genomic_DNA"/>
</dbReference>
<evidence type="ECO:0000313" key="5">
    <source>
        <dbReference type="EMBL" id="WOJ88292.1"/>
    </source>
</evidence>